<reference evidence="1" key="1">
    <citation type="journal article" date="2015" name="Nature">
        <title>Complex archaea that bridge the gap between prokaryotes and eukaryotes.</title>
        <authorList>
            <person name="Spang A."/>
            <person name="Saw J.H."/>
            <person name="Jorgensen S.L."/>
            <person name="Zaremba-Niedzwiedzka K."/>
            <person name="Martijn J."/>
            <person name="Lind A.E."/>
            <person name="van Eijk R."/>
            <person name="Schleper C."/>
            <person name="Guy L."/>
            <person name="Ettema T.J."/>
        </authorList>
    </citation>
    <scope>NUCLEOTIDE SEQUENCE</scope>
</reference>
<evidence type="ECO:0000313" key="1">
    <source>
        <dbReference type="EMBL" id="KKO11580.1"/>
    </source>
</evidence>
<dbReference type="Gene3D" id="3.40.50.150">
    <property type="entry name" value="Vaccinia Virus protein VP39"/>
    <property type="match status" value="1"/>
</dbReference>
<dbReference type="SUPFAM" id="SSF53335">
    <property type="entry name" value="S-adenosyl-L-methionine-dependent methyltransferases"/>
    <property type="match status" value="1"/>
</dbReference>
<proteinExistence type="predicted"/>
<dbReference type="EMBL" id="LAZR01000002">
    <property type="protein sequence ID" value="KKO11580.1"/>
    <property type="molecule type" value="Genomic_DNA"/>
</dbReference>
<dbReference type="InterPro" id="IPR029063">
    <property type="entry name" value="SAM-dependent_MTases_sf"/>
</dbReference>
<name>A0A0F9W5G9_9ZZZZ</name>
<organism evidence="1">
    <name type="scientific">marine sediment metagenome</name>
    <dbReference type="NCBI Taxonomy" id="412755"/>
    <lineage>
        <taxon>unclassified sequences</taxon>
        <taxon>metagenomes</taxon>
        <taxon>ecological metagenomes</taxon>
    </lineage>
</organism>
<sequence length="266" mass="28472">MSGFSVNWLDLREPADQAARHKGLATTLVNFLQADADISPIIVDLGSGTGSTLRALTGLGAQQCVWRLVDHDPALLNEALRRHSQGEIVEDYQADLQEVDALPLGGAALLSASALFDLVSEELVDALIARLRTQPTAIYAALNYDGRTEWTPVHPLDEAVLMAFNQDQRRDKGMGPALGPDAAGYMQSMLENAGYRVLTGDSAWLLGPDQQALVADLIRGIRTAVADDDALSAAALDEWQAFRLSHAASGHGLIGHIDVLAFPPTD</sequence>
<comment type="caution">
    <text evidence="1">The sequence shown here is derived from an EMBL/GenBank/DDBJ whole genome shotgun (WGS) entry which is preliminary data.</text>
</comment>
<accession>A0A0F9W5G9</accession>
<gene>
    <name evidence="1" type="ORF">LCGC14_0010730</name>
</gene>
<dbReference type="AlphaFoldDB" id="A0A0F9W5G9"/>
<protein>
    <recommendedName>
        <fullName evidence="2">Methyltransferase domain-containing protein</fullName>
    </recommendedName>
</protein>
<evidence type="ECO:0008006" key="2">
    <source>
        <dbReference type="Google" id="ProtNLM"/>
    </source>
</evidence>